<comment type="similarity">
    <text evidence="4 15">Belongs to the BRE1 family.</text>
</comment>
<keyword evidence="11 15" id="KW-0175">Coiled coil</keyword>
<keyword evidence="8 15" id="KW-0833">Ubl conjugation pathway</keyword>
<dbReference type="EC" id="2.3.2.27" evidence="15"/>
<organism evidence="19 20">
    <name type="scientific">Hohenbuehelia grisea</name>
    <dbReference type="NCBI Taxonomy" id="104357"/>
    <lineage>
        <taxon>Eukaryota</taxon>
        <taxon>Fungi</taxon>
        <taxon>Dikarya</taxon>
        <taxon>Basidiomycota</taxon>
        <taxon>Agaricomycotina</taxon>
        <taxon>Agaricomycetes</taxon>
        <taxon>Agaricomycetidae</taxon>
        <taxon>Agaricales</taxon>
        <taxon>Pleurotineae</taxon>
        <taxon>Pleurotaceae</taxon>
        <taxon>Hohenbuehelia</taxon>
    </lineage>
</organism>
<evidence type="ECO:0000256" key="14">
    <source>
        <dbReference type="PROSITE-ProRule" id="PRU00175"/>
    </source>
</evidence>
<evidence type="ECO:0000256" key="4">
    <source>
        <dbReference type="ARBA" id="ARBA00005555"/>
    </source>
</evidence>
<evidence type="ECO:0000256" key="13">
    <source>
        <dbReference type="ARBA" id="ARBA00059679"/>
    </source>
</evidence>
<feature type="region of interest" description="Disordered" evidence="17">
    <location>
        <begin position="236"/>
        <end position="268"/>
    </location>
</feature>
<keyword evidence="12 15" id="KW-0539">Nucleus</keyword>
<dbReference type="SMART" id="SM00184">
    <property type="entry name" value="RING"/>
    <property type="match status" value="1"/>
</dbReference>
<feature type="coiled-coil region" evidence="16">
    <location>
        <begin position="167"/>
        <end position="219"/>
    </location>
</feature>
<evidence type="ECO:0000256" key="16">
    <source>
        <dbReference type="SAM" id="Coils"/>
    </source>
</evidence>
<evidence type="ECO:0000256" key="7">
    <source>
        <dbReference type="ARBA" id="ARBA00022771"/>
    </source>
</evidence>
<comment type="catalytic activity">
    <reaction evidence="1 15">
        <text>S-ubiquitinyl-[E2 ubiquitin-conjugating enzyme]-L-cysteine + [acceptor protein]-L-lysine = [E2 ubiquitin-conjugating enzyme]-L-cysteine + N(6)-ubiquitinyl-[acceptor protein]-L-lysine.</text>
        <dbReference type="EC" id="2.3.2.27"/>
    </reaction>
</comment>
<comment type="function">
    <text evidence="13">E3 ubiquitin-protein ligase that mediates monoubiquitination of histone H2B to form H2BK123ub1. H2BK123ub1 gives a specific tag for epigenetic transcriptional activation and is also a prerequisite for H3K4me and H3K79me formation.</text>
</comment>
<gene>
    <name evidence="19" type="ORF">HGRIS_002557</name>
</gene>
<comment type="pathway">
    <text evidence="3 15">Protein modification; protein ubiquitination.</text>
</comment>
<comment type="subcellular location">
    <subcellularLocation>
        <location evidence="2 15">Nucleus</location>
    </subcellularLocation>
</comment>
<evidence type="ECO:0000259" key="18">
    <source>
        <dbReference type="PROSITE" id="PS50089"/>
    </source>
</evidence>
<keyword evidence="6 15" id="KW-0479">Metal-binding</keyword>
<dbReference type="Proteomes" id="UP001556367">
    <property type="component" value="Unassembled WGS sequence"/>
</dbReference>
<dbReference type="Pfam" id="PF26095">
    <property type="entry name" value="CC_Bre1"/>
    <property type="match status" value="1"/>
</dbReference>
<keyword evidence="5 15" id="KW-0808">Transferase</keyword>
<evidence type="ECO:0000256" key="11">
    <source>
        <dbReference type="ARBA" id="ARBA00023054"/>
    </source>
</evidence>
<dbReference type="InterPro" id="IPR018957">
    <property type="entry name" value="Znf_C3HC4_RING-type"/>
</dbReference>
<evidence type="ECO:0000313" key="19">
    <source>
        <dbReference type="EMBL" id="KAL0956409.1"/>
    </source>
</evidence>
<keyword evidence="9 15" id="KW-0862">Zinc</keyword>
<dbReference type="InterPro" id="IPR013083">
    <property type="entry name" value="Znf_RING/FYVE/PHD"/>
</dbReference>
<keyword evidence="7 14" id="KW-0863">Zinc-finger</keyword>
<feature type="region of interest" description="Disordered" evidence="17">
    <location>
        <begin position="1"/>
        <end position="46"/>
    </location>
</feature>
<feature type="domain" description="RING-type" evidence="18">
    <location>
        <begin position="762"/>
        <end position="800"/>
    </location>
</feature>
<accession>A0ABR3JLD0</accession>
<dbReference type="InterPro" id="IPR001841">
    <property type="entry name" value="Znf_RING"/>
</dbReference>
<evidence type="ECO:0000256" key="5">
    <source>
        <dbReference type="ARBA" id="ARBA00022679"/>
    </source>
</evidence>
<evidence type="ECO:0000256" key="2">
    <source>
        <dbReference type="ARBA" id="ARBA00004123"/>
    </source>
</evidence>
<evidence type="ECO:0000256" key="12">
    <source>
        <dbReference type="ARBA" id="ARBA00023242"/>
    </source>
</evidence>
<keyword evidence="10 15" id="KW-0156">Chromatin regulator</keyword>
<dbReference type="Pfam" id="PF08647">
    <property type="entry name" value="BRE1"/>
    <property type="match status" value="1"/>
</dbReference>
<dbReference type="PROSITE" id="PS00518">
    <property type="entry name" value="ZF_RING_1"/>
    <property type="match status" value="1"/>
</dbReference>
<evidence type="ECO:0000256" key="9">
    <source>
        <dbReference type="ARBA" id="ARBA00022833"/>
    </source>
</evidence>
<keyword evidence="20" id="KW-1185">Reference proteome</keyword>
<evidence type="ECO:0000313" key="20">
    <source>
        <dbReference type="Proteomes" id="UP001556367"/>
    </source>
</evidence>
<reference evidence="20" key="1">
    <citation type="submission" date="2024-06" db="EMBL/GenBank/DDBJ databases">
        <title>Multi-omics analyses provide insights into the biosynthesis of the anticancer antibiotic pleurotin in Hohenbuehelia grisea.</title>
        <authorList>
            <person name="Weaver J.A."/>
            <person name="Alberti F."/>
        </authorList>
    </citation>
    <scope>NUCLEOTIDE SEQUENCE [LARGE SCALE GENOMIC DNA]</scope>
    <source>
        <strain evidence="20">T-177</strain>
    </source>
</reference>
<dbReference type="InterPro" id="IPR017907">
    <property type="entry name" value="Znf_RING_CS"/>
</dbReference>
<evidence type="ECO:0000256" key="1">
    <source>
        <dbReference type="ARBA" id="ARBA00000900"/>
    </source>
</evidence>
<dbReference type="PANTHER" id="PTHR23163">
    <property type="entry name" value="RING FINGER PROTEIN-RELATED"/>
    <property type="match status" value="1"/>
</dbReference>
<comment type="caution">
    <text evidence="19">The sequence shown here is derived from an EMBL/GenBank/DDBJ whole genome shotgun (WGS) entry which is preliminary data.</text>
</comment>
<protein>
    <recommendedName>
        <fullName evidence="15">E3 ubiquitin protein ligase</fullName>
        <ecNumber evidence="15">2.3.2.27</ecNumber>
    </recommendedName>
</protein>
<sequence>MQQKKRAHDDDESPVVSKKRNVSSGSSTPQTNGVVSQPAEPGEGDNLELFRKEAIYRRMRHYAREYARSQARVNALEARKNSCEAGITVITACWTQLSETIRALVDPNSQPSVDVGTRRVLDLASQITNSESESADIGLALEDSMKATKDLIVQLVQRGVTTQPSTEAQWQQEHVALQAEIKQVETRLTSEVELLKFRLQDMETANADLNNQLVSASIRADRASSATVQAIEKRMNVKTEGVEEPQSAKPPSPSADKAPSMDEENEGNTSLLQVIQIRGEQMARVSKEAEALRAEIAQLKLDVQQISAEKLAQNPSYIAIQDELKQREASVTEARESRAATEEENKKLKELSKAMNAEHELKSQQILEFKTLLDKRDAENARIRETRDQQAADLHDRKYKDSIKMASHQEQRTLAESRLTRIAALESEVRRCKSQLAAQAGNVELMTFLFRSDEDPTAYIEQLKGQLAAAEARASAAEQSFSYFRDHPDAISVIRADAETKAKLEEVTAQLEKYQAVYGDASMLPPEIQKLSDLLQQKEAEIVRLRALEAHHQESEAPLYSEIEKLSLAWESLDKQVASKVFDLSSLEERIVKNVAERAKMENKFYAVVRAKESLEGENKNLLRHREKQKVAIQRTVDAKMAAESYFTNLEYEVEQKQLELENLRTKVSELEVAYGTAKANYEHEKHRVEEAWRLQRLHESQVTQQLRDLHTAEEAAWKSHKEAEKLKDSYQKAKSAASAPVSQKTEALQQDLDQVTNLVQCKVCSKALRDTIITKCMHTFCRSCIDMRLSSRQRKCPSCGQGFGHQDVSNFFLQG</sequence>
<dbReference type="PROSITE" id="PS50089">
    <property type="entry name" value="ZF_RING_2"/>
    <property type="match status" value="1"/>
</dbReference>
<evidence type="ECO:0000256" key="8">
    <source>
        <dbReference type="ARBA" id="ARBA00022786"/>
    </source>
</evidence>
<dbReference type="PANTHER" id="PTHR23163:SF0">
    <property type="entry name" value="E3 UBIQUITIN-PROTEIN LIGASE BRE1"/>
    <property type="match status" value="1"/>
</dbReference>
<evidence type="ECO:0000256" key="6">
    <source>
        <dbReference type="ARBA" id="ARBA00022723"/>
    </source>
</evidence>
<evidence type="ECO:0000256" key="17">
    <source>
        <dbReference type="SAM" id="MobiDB-lite"/>
    </source>
</evidence>
<evidence type="ECO:0000256" key="10">
    <source>
        <dbReference type="ARBA" id="ARBA00022853"/>
    </source>
</evidence>
<proteinExistence type="inferred from homology"/>
<feature type="compositionally biased region" description="Polar residues" evidence="17">
    <location>
        <begin position="22"/>
        <end position="35"/>
    </location>
</feature>
<dbReference type="CDD" id="cd16499">
    <property type="entry name" value="RING-HC_Bre1-like"/>
    <property type="match status" value="1"/>
</dbReference>
<evidence type="ECO:0000256" key="15">
    <source>
        <dbReference type="RuleBase" id="RU365038"/>
    </source>
</evidence>
<dbReference type="EMBL" id="JASNQZ010000006">
    <property type="protein sequence ID" value="KAL0956409.1"/>
    <property type="molecule type" value="Genomic_DNA"/>
</dbReference>
<evidence type="ECO:0000256" key="3">
    <source>
        <dbReference type="ARBA" id="ARBA00004906"/>
    </source>
</evidence>
<feature type="coiled-coil region" evidence="16">
    <location>
        <begin position="282"/>
        <end position="358"/>
    </location>
</feature>
<dbReference type="Pfam" id="PF00097">
    <property type="entry name" value="zf-C3HC4"/>
    <property type="match status" value="1"/>
</dbReference>
<dbReference type="InterPro" id="IPR013956">
    <property type="entry name" value="E3_ubiquit_lig_Bre1"/>
</dbReference>
<dbReference type="Gene3D" id="3.30.40.10">
    <property type="entry name" value="Zinc/RING finger domain, C3HC4 (zinc finger)"/>
    <property type="match status" value="1"/>
</dbReference>
<dbReference type="SUPFAM" id="SSF57850">
    <property type="entry name" value="RING/U-box"/>
    <property type="match status" value="1"/>
</dbReference>
<dbReference type="InterPro" id="IPR058643">
    <property type="entry name" value="BRE1-like_CC"/>
</dbReference>
<name>A0ABR3JLD0_9AGAR</name>
<feature type="coiled-coil region" evidence="16">
    <location>
        <begin position="584"/>
        <end position="681"/>
    </location>
</feature>